<dbReference type="EnsemblMetazoa" id="AALFPA23_019794.R29152">
    <property type="protein sequence ID" value="AALFPA23_019794.P29152"/>
    <property type="gene ID" value="AALFPA23_019794"/>
</dbReference>
<keyword evidence="1 2" id="KW-0053">Apoptosis</keyword>
<dbReference type="GeneID" id="109428949"/>
<reference evidence="6" key="1">
    <citation type="journal article" date="2015" name="Proc. Natl. Acad. Sci. U.S.A.">
        <title>Genome sequence of the Asian Tiger mosquito, Aedes albopictus, reveals insights into its biology, genetics, and evolution.</title>
        <authorList>
            <person name="Chen X.G."/>
            <person name="Jiang X."/>
            <person name="Gu J."/>
            <person name="Xu M."/>
            <person name="Wu Y."/>
            <person name="Deng Y."/>
            <person name="Zhang C."/>
            <person name="Bonizzoni M."/>
            <person name="Dermauw W."/>
            <person name="Vontas J."/>
            <person name="Armbruster P."/>
            <person name="Huang X."/>
            <person name="Yang Y."/>
            <person name="Zhang H."/>
            <person name="He W."/>
            <person name="Peng H."/>
            <person name="Liu Y."/>
            <person name="Wu K."/>
            <person name="Chen J."/>
            <person name="Lirakis M."/>
            <person name="Topalis P."/>
            <person name="Van Leeuwen T."/>
            <person name="Hall A.B."/>
            <person name="Jiang X."/>
            <person name="Thorpe C."/>
            <person name="Mueller R.L."/>
            <person name="Sun C."/>
            <person name="Waterhouse R.M."/>
            <person name="Yan G."/>
            <person name="Tu Z.J."/>
            <person name="Fang X."/>
            <person name="James A.A."/>
        </authorList>
    </citation>
    <scope>NUCLEOTIDE SEQUENCE [LARGE SCALE GENOMIC DNA]</scope>
    <source>
        <strain evidence="6">Foshan</strain>
    </source>
</reference>
<dbReference type="PANTHER" id="PTHR12306:SF15">
    <property type="entry name" value="DNAATION FACTOR-RELATED PROTEIN 1, ISOFORM B-RELATED"/>
    <property type="match status" value="1"/>
</dbReference>
<feature type="compositionally biased region" description="Polar residues" evidence="3">
    <location>
        <begin position="322"/>
        <end position="338"/>
    </location>
</feature>
<dbReference type="Pfam" id="PF02017">
    <property type="entry name" value="CIDE-N"/>
    <property type="match status" value="1"/>
</dbReference>
<dbReference type="CDD" id="cd01615">
    <property type="entry name" value="CIDE_N"/>
    <property type="match status" value="1"/>
</dbReference>
<feature type="region of interest" description="Disordered" evidence="3">
    <location>
        <begin position="318"/>
        <end position="338"/>
    </location>
</feature>
<protein>
    <recommendedName>
        <fullName evidence="4">CIDE-N domain-containing protein</fullName>
    </recommendedName>
</protein>
<feature type="domain" description="CIDE-N" evidence="4">
    <location>
        <begin position="30"/>
        <end position="106"/>
    </location>
</feature>
<proteinExistence type="predicted"/>
<organism evidence="5 6">
    <name type="scientific">Aedes albopictus</name>
    <name type="common">Asian tiger mosquito</name>
    <name type="synonym">Stegomyia albopicta</name>
    <dbReference type="NCBI Taxonomy" id="7160"/>
    <lineage>
        <taxon>Eukaryota</taxon>
        <taxon>Metazoa</taxon>
        <taxon>Ecdysozoa</taxon>
        <taxon>Arthropoda</taxon>
        <taxon>Hexapoda</taxon>
        <taxon>Insecta</taxon>
        <taxon>Pterygota</taxon>
        <taxon>Neoptera</taxon>
        <taxon>Endopterygota</taxon>
        <taxon>Diptera</taxon>
        <taxon>Nematocera</taxon>
        <taxon>Culicoidea</taxon>
        <taxon>Culicidae</taxon>
        <taxon>Culicinae</taxon>
        <taxon>Aedini</taxon>
        <taxon>Aedes</taxon>
        <taxon>Stegomyia</taxon>
    </lineage>
</organism>
<dbReference type="PROSITE" id="PS51135">
    <property type="entry name" value="CIDE_N"/>
    <property type="match status" value="1"/>
</dbReference>
<feature type="region of interest" description="Disordered" evidence="3">
    <location>
        <begin position="213"/>
        <end position="275"/>
    </location>
</feature>
<feature type="compositionally biased region" description="Acidic residues" evidence="3">
    <location>
        <begin position="221"/>
        <end position="232"/>
    </location>
</feature>
<dbReference type="Proteomes" id="UP000069940">
    <property type="component" value="Unassembled WGS sequence"/>
</dbReference>
<evidence type="ECO:0000259" key="4">
    <source>
        <dbReference type="PROSITE" id="PS51135"/>
    </source>
</evidence>
<name>A0ABM1ZM48_AEDAL</name>
<evidence type="ECO:0000256" key="3">
    <source>
        <dbReference type="SAM" id="MobiDB-lite"/>
    </source>
</evidence>
<sequence length="338" mass="36914">MERKPFVWKCYYIFPNTADTYHLLAFPFTSPIPQQIKDITRAIKKAVVAGSLDEVRSKAAEKFNRPELPNIHLDSDGTEVDDEDYFQTLEPNAELIVVFPGEQWIDPTHYVTITTHKETGDTTDSPEVERIHLKKLVAQMKSNLCNVSVLSEPDLELLSNMDPNSVADITGRDFIEQLKEASGRILHEKRQALDAIELLKLIAKQKATIPSIVHNIPGGEPQDDEDGDDDNYVEGCSSMMMGGGGYPLPPDDVDGSSSNQQRRSSSSSISSGKQITLELDPRTLATIHHQYQQNPHSMGDSSASGTVVVSSAASTDLANASLDGSSSSGANRGDTSNI</sequence>
<dbReference type="RefSeq" id="XP_062714111.1">
    <property type="nucleotide sequence ID" value="XM_062858127.1"/>
</dbReference>
<dbReference type="Gene3D" id="3.10.20.10">
    <property type="match status" value="1"/>
</dbReference>
<feature type="compositionally biased region" description="Low complexity" evidence="3">
    <location>
        <begin position="256"/>
        <end position="271"/>
    </location>
</feature>
<evidence type="ECO:0000313" key="6">
    <source>
        <dbReference type="Proteomes" id="UP000069940"/>
    </source>
</evidence>
<dbReference type="PANTHER" id="PTHR12306">
    <property type="entry name" value="CELL DEATH ACTIVATOR CIDE"/>
    <property type="match status" value="1"/>
</dbReference>
<evidence type="ECO:0000256" key="2">
    <source>
        <dbReference type="PROSITE-ProRule" id="PRU00447"/>
    </source>
</evidence>
<reference evidence="5" key="2">
    <citation type="submission" date="2025-05" db="UniProtKB">
        <authorList>
            <consortium name="EnsemblMetazoa"/>
        </authorList>
    </citation>
    <scope>IDENTIFICATION</scope>
    <source>
        <strain evidence="5">Foshan</strain>
    </source>
</reference>
<keyword evidence="6" id="KW-1185">Reference proteome</keyword>
<dbReference type="SMART" id="SM00266">
    <property type="entry name" value="CAD"/>
    <property type="match status" value="1"/>
</dbReference>
<dbReference type="InterPro" id="IPR003508">
    <property type="entry name" value="CIDE-N_dom"/>
</dbReference>
<evidence type="ECO:0000313" key="5">
    <source>
        <dbReference type="EnsemblMetazoa" id="AALFPA23_019794.P29152"/>
    </source>
</evidence>
<dbReference type="SUPFAM" id="SSF54277">
    <property type="entry name" value="CAD &amp; PB1 domains"/>
    <property type="match status" value="1"/>
</dbReference>
<evidence type="ECO:0000256" key="1">
    <source>
        <dbReference type="ARBA" id="ARBA00022703"/>
    </source>
</evidence>
<accession>A0ABM1ZM48</accession>